<evidence type="ECO:0000259" key="6">
    <source>
        <dbReference type="PROSITE" id="PS50046"/>
    </source>
</evidence>
<name>B8HYR2_CYAP4</name>
<dbReference type="InterPro" id="IPR029016">
    <property type="entry name" value="GAF-like_dom_sf"/>
</dbReference>
<accession>B8HYR2</accession>
<feature type="coiled-coil region" evidence="5">
    <location>
        <begin position="502"/>
        <end position="529"/>
    </location>
</feature>
<feature type="domain" description="Response regulatory" evidence="8">
    <location>
        <begin position="7"/>
        <end position="130"/>
    </location>
</feature>
<dbReference type="Gene3D" id="3.40.50.2300">
    <property type="match status" value="1"/>
</dbReference>
<keyword evidence="4" id="KW-0597">Phosphoprotein</keyword>
<proteinExistence type="inferred from homology"/>
<evidence type="ECO:0000256" key="4">
    <source>
        <dbReference type="PROSITE-ProRule" id="PRU00169"/>
    </source>
</evidence>
<gene>
    <name evidence="9" type="ordered locus">Cyan7425_5298</name>
</gene>
<dbReference type="PROSITE" id="PS50110">
    <property type="entry name" value="RESPONSE_REGULATORY"/>
    <property type="match status" value="1"/>
</dbReference>
<evidence type="ECO:0000259" key="7">
    <source>
        <dbReference type="PROSITE" id="PS50109"/>
    </source>
</evidence>
<evidence type="ECO:0000256" key="1">
    <source>
        <dbReference type="ARBA" id="ARBA00006402"/>
    </source>
</evidence>
<dbReference type="SUPFAM" id="SSF52172">
    <property type="entry name" value="CheY-like"/>
    <property type="match status" value="1"/>
</dbReference>
<dbReference type="SMART" id="SM00387">
    <property type="entry name" value="HATPase_c"/>
    <property type="match status" value="1"/>
</dbReference>
<dbReference type="InterPro" id="IPR003594">
    <property type="entry name" value="HATPase_dom"/>
</dbReference>
<protein>
    <submittedName>
        <fullName evidence="9">Signal transduction histidine kinase</fullName>
    </submittedName>
</protein>
<evidence type="ECO:0000256" key="3">
    <source>
        <dbReference type="ARBA" id="ARBA00022777"/>
    </source>
</evidence>
<keyword evidence="3 9" id="KW-0418">Kinase</keyword>
<dbReference type="InterPro" id="IPR003018">
    <property type="entry name" value="GAF"/>
</dbReference>
<dbReference type="Pfam" id="PF07568">
    <property type="entry name" value="HisKA_2"/>
    <property type="match status" value="1"/>
</dbReference>
<reference evidence="9" key="1">
    <citation type="submission" date="2009-01" db="EMBL/GenBank/DDBJ databases">
        <title>Complete sequence of plasmid1 Cyanothece sp. PCC 7425.</title>
        <authorList>
            <consortium name="US DOE Joint Genome Institute"/>
            <person name="Lucas S."/>
            <person name="Copeland A."/>
            <person name="Lapidus A."/>
            <person name="Glavina del Rio T."/>
            <person name="Dalin E."/>
            <person name="Tice H."/>
            <person name="Bruce D."/>
            <person name="Goodwin L."/>
            <person name="Pitluck S."/>
            <person name="Sims D."/>
            <person name="Meineke L."/>
            <person name="Brettin T."/>
            <person name="Detter J.C."/>
            <person name="Han C."/>
            <person name="Larimer F."/>
            <person name="Land M."/>
            <person name="Hauser L."/>
            <person name="Kyrpides N."/>
            <person name="Ovchinnikova G."/>
            <person name="Liberton M."/>
            <person name="Stoeckel J."/>
            <person name="Banerjee A."/>
            <person name="Singh A."/>
            <person name="Page L."/>
            <person name="Sato H."/>
            <person name="Zhao L."/>
            <person name="Sherman L."/>
            <person name="Pakrasi H."/>
            <person name="Richardson P."/>
        </authorList>
    </citation>
    <scope>NUCLEOTIDE SEQUENCE</scope>
    <source>
        <strain evidence="9">PCC 7425</strain>
        <plasmid evidence="9">pP742501</plasmid>
    </source>
</reference>
<dbReference type="InterPro" id="IPR011495">
    <property type="entry name" value="Sig_transdc_His_kin_sub2_dim/P"/>
</dbReference>
<evidence type="ECO:0000259" key="8">
    <source>
        <dbReference type="PROSITE" id="PS50110"/>
    </source>
</evidence>
<dbReference type="Pfam" id="PF00072">
    <property type="entry name" value="Response_reg"/>
    <property type="match status" value="1"/>
</dbReference>
<dbReference type="GO" id="GO:0016301">
    <property type="term" value="F:kinase activity"/>
    <property type="evidence" value="ECO:0007669"/>
    <property type="project" value="UniProtKB-KW"/>
</dbReference>
<feature type="domain" description="Phytochrome chromophore attachment site" evidence="6">
    <location>
        <begin position="348"/>
        <end position="488"/>
    </location>
</feature>
<dbReference type="InterPro" id="IPR001789">
    <property type="entry name" value="Sig_transdc_resp-reg_receiver"/>
</dbReference>
<dbReference type="Gene3D" id="3.30.450.40">
    <property type="match status" value="4"/>
</dbReference>
<dbReference type="PROSITE" id="PS50046">
    <property type="entry name" value="PHYTOCHROME_2"/>
    <property type="match status" value="2"/>
</dbReference>
<dbReference type="SUPFAM" id="SSF55874">
    <property type="entry name" value="ATPase domain of HSP90 chaperone/DNA topoisomerase II/histidine kinase"/>
    <property type="match status" value="1"/>
</dbReference>
<dbReference type="Gene3D" id="3.30.450.20">
    <property type="entry name" value="PAS domain"/>
    <property type="match status" value="1"/>
</dbReference>
<dbReference type="Pfam" id="PF02518">
    <property type="entry name" value="HATPase_c"/>
    <property type="match status" value="1"/>
</dbReference>
<evidence type="ECO:0000313" key="9">
    <source>
        <dbReference type="EMBL" id="ACL47560.1"/>
    </source>
</evidence>
<feature type="modified residue" description="4-aspartylphosphate" evidence="4">
    <location>
        <position position="59"/>
    </location>
</feature>
<dbReference type="InterPro" id="IPR011006">
    <property type="entry name" value="CheY-like_superfamily"/>
</dbReference>
<dbReference type="SMART" id="SM00448">
    <property type="entry name" value="REC"/>
    <property type="match status" value="1"/>
</dbReference>
<dbReference type="KEGG" id="cyn:Cyan7425_5298"/>
<dbReference type="InterPro" id="IPR005467">
    <property type="entry name" value="His_kinase_dom"/>
</dbReference>
<dbReference type="PANTHER" id="PTHR43065:SF23">
    <property type="entry name" value="SENSOR HISTIDINE KINASE PDTAS"/>
    <property type="match status" value="1"/>
</dbReference>
<dbReference type="PROSITE" id="PS50109">
    <property type="entry name" value="HIS_KIN"/>
    <property type="match status" value="1"/>
</dbReference>
<dbReference type="SMART" id="SM00065">
    <property type="entry name" value="GAF"/>
    <property type="match status" value="2"/>
</dbReference>
<keyword evidence="2" id="KW-0808">Transferase</keyword>
<dbReference type="EMBL" id="CP001345">
    <property type="protein sequence ID" value="ACL47560.1"/>
    <property type="molecule type" value="Genomic_DNA"/>
</dbReference>
<dbReference type="SUPFAM" id="SSF55781">
    <property type="entry name" value="GAF domain-like"/>
    <property type="match status" value="2"/>
</dbReference>
<dbReference type="AlphaFoldDB" id="B8HYR2"/>
<keyword evidence="5" id="KW-0175">Coiled coil</keyword>
<geneLocation type="plasmid" evidence="9">
    <name>pP742501</name>
</geneLocation>
<dbReference type="OrthoDB" id="9758522at2"/>
<dbReference type="PANTHER" id="PTHR43065">
    <property type="entry name" value="SENSOR HISTIDINE KINASE"/>
    <property type="match status" value="1"/>
</dbReference>
<dbReference type="Gene3D" id="3.30.565.10">
    <property type="entry name" value="Histidine kinase-like ATPase, C-terminal domain"/>
    <property type="match status" value="1"/>
</dbReference>
<dbReference type="InterPro" id="IPR016132">
    <property type="entry name" value="Phyto_chromo_attachment"/>
</dbReference>
<organism evidence="9">
    <name type="scientific">Cyanothece sp. (strain PCC 7425 / ATCC 29141)</name>
    <dbReference type="NCBI Taxonomy" id="395961"/>
    <lineage>
        <taxon>Bacteria</taxon>
        <taxon>Bacillati</taxon>
        <taxon>Cyanobacteriota</taxon>
        <taxon>Cyanophyceae</taxon>
        <taxon>Gomontiellales</taxon>
        <taxon>Cyanothecaceae</taxon>
        <taxon>Cyanothece</taxon>
    </lineage>
</organism>
<dbReference type="GO" id="GO:0000160">
    <property type="term" value="P:phosphorelay signal transduction system"/>
    <property type="evidence" value="ECO:0007669"/>
    <property type="project" value="InterPro"/>
</dbReference>
<dbReference type="Pfam" id="PF01590">
    <property type="entry name" value="GAF"/>
    <property type="match status" value="2"/>
</dbReference>
<sequence>MVLSPHKILIIDDSPEDRELYRKYLKSGLDGSWHCLEADLAERGLELWDQHRPDLIFLDDALPDLNSLEFLARLSSLIPRSHVPVCLPVIVFANQGNAATAVQVMKAGAQDYLVKEQVTPEVLHASVDRAMATIQLHTELDQRIERERLCTQLTRKIHNSLELEKILQTTVTEVRQFLQTDRILIFRLESDGWGKVSTESVGADWTALLSTSYYDPCFNETYADFFRQGLITLKPDIQDGSIAPCHVELLSNLEVRSNLVVPINTNTQLWGLLIAHHCAAPRQWQPVEVELLQELATHLGIAIQQSALYQNSQQELAARKQAETIQQHRAERERALQLITLLIHQSLNLDETLTTTLHQVRTNMRADRVAVYRFEPDWSGQFVAESKGEAWIPLVGPHIQRVWEDTYLQATAGGRYQNHETFILNDVYTAGLTPCHLELLEQFQAKAHAIVPIFVQNRLWGLLAAYQNSAPREWQVEEVELLEQIAVRMAIAIHQADLYQQLQLQLQERTQAEAKLKKSLREKELLLKEIHHRVKNNLTVVSSLLNLQSETTQDALALKLLQESQDRIATIALVHELLYQSPSLERIEVDQYLKRLTEQIFSTYSSQHLRLHLDLDAVSLNIETALPCGLIVNELLSNALKHAFPSHETGDIWISFKLEKKHYCLIVRDNGIGLPEGLNLSQSPSLGLQVVSDLTRQLRGTIMLSQGENPAQRGSGACFRVVFQELYYRKRV</sequence>
<feature type="domain" description="Histidine kinase" evidence="7">
    <location>
        <begin position="529"/>
        <end position="727"/>
    </location>
</feature>
<keyword evidence="9" id="KW-0614">Plasmid</keyword>
<comment type="similarity">
    <text evidence="1">In the N-terminal section; belongs to the phytochrome family.</text>
</comment>
<feature type="domain" description="Phytochrome chromophore attachment site" evidence="6">
    <location>
        <begin position="162"/>
        <end position="298"/>
    </location>
</feature>
<evidence type="ECO:0000256" key="2">
    <source>
        <dbReference type="ARBA" id="ARBA00022679"/>
    </source>
</evidence>
<dbReference type="InterPro" id="IPR036890">
    <property type="entry name" value="HATPase_C_sf"/>
</dbReference>
<evidence type="ECO:0000256" key="5">
    <source>
        <dbReference type="SAM" id="Coils"/>
    </source>
</evidence>
<dbReference type="HOGENOM" id="CLU_365104_0_0_3"/>